<organism evidence="1 2">
    <name type="scientific">Denitrificimonas halotolerans</name>
    <dbReference type="NCBI Taxonomy" id="3098930"/>
    <lineage>
        <taxon>Bacteria</taxon>
        <taxon>Pseudomonadati</taxon>
        <taxon>Pseudomonadota</taxon>
        <taxon>Gammaproteobacteria</taxon>
        <taxon>Pseudomonadales</taxon>
        <taxon>Pseudomonadaceae</taxon>
        <taxon>Denitrificimonas</taxon>
    </lineage>
</organism>
<dbReference type="Proteomes" id="UP001294570">
    <property type="component" value="Unassembled WGS sequence"/>
</dbReference>
<dbReference type="EMBL" id="JAXIVU010000023">
    <property type="protein sequence ID" value="MDY7220270.1"/>
    <property type="molecule type" value="Genomic_DNA"/>
</dbReference>
<keyword evidence="2" id="KW-1185">Reference proteome</keyword>
<accession>A0ABU5GU91</accession>
<protein>
    <submittedName>
        <fullName evidence="1">Uncharacterized protein</fullName>
    </submittedName>
</protein>
<gene>
    <name evidence="1" type="ORF">TOI97_11925</name>
</gene>
<evidence type="ECO:0000313" key="2">
    <source>
        <dbReference type="Proteomes" id="UP001294570"/>
    </source>
</evidence>
<evidence type="ECO:0000313" key="1">
    <source>
        <dbReference type="EMBL" id="MDY7220270.1"/>
    </source>
</evidence>
<comment type="caution">
    <text evidence="1">The sequence shown here is derived from an EMBL/GenBank/DDBJ whole genome shotgun (WGS) entry which is preliminary data.</text>
</comment>
<reference evidence="1 2" key="1">
    <citation type="submission" date="2023-12" db="EMBL/GenBank/DDBJ databases">
        <title>Denitrificimonas halotolerans sp. nov.,a novel species isolated from landfill leachate.</title>
        <authorList>
            <person name="Wang S."/>
        </authorList>
    </citation>
    <scope>NUCLEOTIDE SEQUENCE [LARGE SCALE GENOMIC DNA]</scope>
    <source>
        <strain evidence="1 2">JX-1</strain>
    </source>
</reference>
<name>A0ABU5GU91_9GAMM</name>
<sequence length="369" mass="42558">MGSPEYSSKKEQLLRLRQSYICLHAVIAWAVEACNLESTYKVSELGMLFCWNSIRKNQLKEKPNKHDKALMSIFDQFLKLYLTTSGKYFEKTAYAHCDNQHALSIAVQSRESIDVNLAMFELLGRLAIRGIWIITLYKRLPDAGSEFLSYLLDESNRTLDTIVSVINSNPTLMSPIRDDHMIEIALVMYLAQQTKSEDRFFPWLQAIANRTTLALITGSQYPTCFNDYADLLSHPVSSEQSYRDEACAGSILYPFIYFWIQHVYEGHEIVEFTKRLEEKIPNCTHQAWFPDEDTDDLIWRGETYHGICLTDISFHKGHDALAETFNKAMEVCTEVRDISAIKIGLTPMFLAACRHYRLPIPPNFWFIST</sequence>
<dbReference type="RefSeq" id="WP_321554355.1">
    <property type="nucleotide sequence ID" value="NZ_JAXIVU010000023.1"/>
</dbReference>
<proteinExistence type="predicted"/>